<evidence type="ECO:0000256" key="2">
    <source>
        <dbReference type="ARBA" id="ARBA00001936"/>
    </source>
</evidence>
<dbReference type="EC" id="4.2.1.8" evidence="7"/>
<dbReference type="EMBL" id="JADOUA010000001">
    <property type="protein sequence ID" value="MBG6092185.1"/>
    <property type="molecule type" value="Genomic_DNA"/>
</dbReference>
<sequence length="394" mass="43424">MANTRRKFLQSGAALGAVSAAGVAGAADAAASPGADPAVQGRIKQVTWPVEEGPTTPKICQWFSRFPTEKTVRRWRQAGVTHALVTNPPALPWDVAGVKEDVERLKGHGITLLGMLISPPRNVILGRDGRDAEIEKIKRSLEAAGKAGVPLVEYNWYIHRLSEGYYEVEGRGGAGYTGFDYEREVDGVPVKDLPRPEGVGEYNREQLWENLEYYLRRVIPAAEHAGVRMAVHPNDPPAVISRGNPQILASVEDWKRLVDTVPSPANGMTAHAGVTVELGKDAVEFLRYLGKRDCINHVHYRNVTVEKPRTKYAEVFPDNGEGDMFAYMRELVRQGYNLGILPEHPRALDIDREHDEISGQYAEVGGGGHAGELYDVGYCRAMLQAALITERKVK</sequence>
<comment type="cofactor">
    <cofactor evidence="3">
        <name>Fe(2+)</name>
        <dbReference type="ChEBI" id="CHEBI:29033"/>
    </cofactor>
</comment>
<proteinExistence type="inferred from homology"/>
<comment type="function">
    <text evidence="4">Catalyzes the dehydration of D-mannonate.</text>
</comment>
<comment type="pathway">
    <text evidence="5">Carbohydrate metabolism; pentose and glucuronate interconversion.</text>
</comment>
<keyword evidence="13" id="KW-1185">Reference proteome</keyword>
<evidence type="ECO:0000313" key="13">
    <source>
        <dbReference type="Proteomes" id="UP000614047"/>
    </source>
</evidence>
<accession>A0A931DLH3</accession>
<dbReference type="InterPro" id="IPR036237">
    <property type="entry name" value="Xyl_isomerase-like_sf"/>
</dbReference>
<keyword evidence="11" id="KW-0732">Signal</keyword>
<dbReference type="PANTHER" id="PTHR30387">
    <property type="entry name" value="MANNONATE DEHYDRATASE"/>
    <property type="match status" value="1"/>
</dbReference>
<dbReference type="RefSeq" id="WP_197014400.1">
    <property type="nucleotide sequence ID" value="NZ_BAABES010000012.1"/>
</dbReference>
<evidence type="ECO:0000256" key="8">
    <source>
        <dbReference type="ARBA" id="ARBA00023004"/>
    </source>
</evidence>
<keyword evidence="8" id="KW-0408">Iron</keyword>
<name>A0A931DLH3_9ACTN</name>
<dbReference type="AlphaFoldDB" id="A0A931DLH3"/>
<dbReference type="Gene3D" id="3.20.20.150">
    <property type="entry name" value="Divalent-metal-dependent TIM barrel enzymes"/>
    <property type="match status" value="1"/>
</dbReference>
<dbReference type="GO" id="GO:0030145">
    <property type="term" value="F:manganese ion binding"/>
    <property type="evidence" value="ECO:0007669"/>
    <property type="project" value="TreeGrafter"/>
</dbReference>
<dbReference type="GO" id="GO:0008198">
    <property type="term" value="F:ferrous iron binding"/>
    <property type="evidence" value="ECO:0007669"/>
    <property type="project" value="TreeGrafter"/>
</dbReference>
<dbReference type="GO" id="GO:0042840">
    <property type="term" value="P:D-glucuronate catabolic process"/>
    <property type="evidence" value="ECO:0007669"/>
    <property type="project" value="TreeGrafter"/>
</dbReference>
<dbReference type="InterPro" id="IPR004628">
    <property type="entry name" value="Man_deHydtase"/>
</dbReference>
<feature type="chain" id="PRO_5036875105" description="mannonate dehydratase" evidence="11">
    <location>
        <begin position="27"/>
        <end position="394"/>
    </location>
</feature>
<evidence type="ECO:0000313" key="12">
    <source>
        <dbReference type="EMBL" id="MBG6092185.1"/>
    </source>
</evidence>
<comment type="catalytic activity">
    <reaction evidence="1">
        <text>D-mannonate = 2-dehydro-3-deoxy-D-gluconate + H2O</text>
        <dbReference type="Rhea" id="RHEA:20097"/>
        <dbReference type="ChEBI" id="CHEBI:15377"/>
        <dbReference type="ChEBI" id="CHEBI:17767"/>
        <dbReference type="ChEBI" id="CHEBI:57990"/>
        <dbReference type="EC" id="4.2.1.8"/>
    </reaction>
</comment>
<evidence type="ECO:0000256" key="11">
    <source>
        <dbReference type="SAM" id="SignalP"/>
    </source>
</evidence>
<comment type="caution">
    <text evidence="12">The sequence shown here is derived from an EMBL/GenBank/DDBJ whole genome shotgun (WGS) entry which is preliminary data.</text>
</comment>
<evidence type="ECO:0000256" key="1">
    <source>
        <dbReference type="ARBA" id="ARBA00001794"/>
    </source>
</evidence>
<evidence type="ECO:0000256" key="3">
    <source>
        <dbReference type="ARBA" id="ARBA00001954"/>
    </source>
</evidence>
<dbReference type="PANTHER" id="PTHR30387:SF2">
    <property type="entry name" value="MANNONATE DEHYDRATASE"/>
    <property type="match status" value="1"/>
</dbReference>
<feature type="signal peptide" evidence="11">
    <location>
        <begin position="1"/>
        <end position="26"/>
    </location>
</feature>
<keyword evidence="10 12" id="KW-0456">Lyase</keyword>
<dbReference type="Proteomes" id="UP000614047">
    <property type="component" value="Unassembled WGS sequence"/>
</dbReference>
<dbReference type="GO" id="GO:0008927">
    <property type="term" value="F:mannonate dehydratase activity"/>
    <property type="evidence" value="ECO:0007669"/>
    <property type="project" value="UniProtKB-EC"/>
</dbReference>
<evidence type="ECO:0000256" key="6">
    <source>
        <dbReference type="ARBA" id="ARBA00007389"/>
    </source>
</evidence>
<evidence type="ECO:0000256" key="9">
    <source>
        <dbReference type="ARBA" id="ARBA00023211"/>
    </source>
</evidence>
<dbReference type="PROSITE" id="PS51318">
    <property type="entry name" value="TAT"/>
    <property type="match status" value="1"/>
</dbReference>
<evidence type="ECO:0000256" key="7">
    <source>
        <dbReference type="ARBA" id="ARBA00012927"/>
    </source>
</evidence>
<protein>
    <recommendedName>
        <fullName evidence="7">mannonate dehydratase</fullName>
        <ecNumber evidence="7">4.2.1.8</ecNumber>
    </recommendedName>
</protein>
<gene>
    <name evidence="12" type="ORF">IW256_006298</name>
</gene>
<evidence type="ECO:0000256" key="4">
    <source>
        <dbReference type="ARBA" id="ARBA00002713"/>
    </source>
</evidence>
<dbReference type="InterPro" id="IPR006311">
    <property type="entry name" value="TAT_signal"/>
</dbReference>
<comment type="similarity">
    <text evidence="6">Belongs to the mannonate dehydratase family.</text>
</comment>
<evidence type="ECO:0000256" key="5">
    <source>
        <dbReference type="ARBA" id="ARBA00004892"/>
    </source>
</evidence>
<dbReference type="SUPFAM" id="SSF51658">
    <property type="entry name" value="Xylose isomerase-like"/>
    <property type="match status" value="1"/>
</dbReference>
<comment type="cofactor">
    <cofactor evidence="2">
        <name>Mn(2+)</name>
        <dbReference type="ChEBI" id="CHEBI:29035"/>
    </cofactor>
</comment>
<evidence type="ECO:0000256" key="10">
    <source>
        <dbReference type="ARBA" id="ARBA00023239"/>
    </source>
</evidence>
<dbReference type="Pfam" id="PF03786">
    <property type="entry name" value="UxuA"/>
    <property type="match status" value="1"/>
</dbReference>
<organism evidence="12 13">
    <name type="scientific">Actinomadura viridis</name>
    <dbReference type="NCBI Taxonomy" id="58110"/>
    <lineage>
        <taxon>Bacteria</taxon>
        <taxon>Bacillati</taxon>
        <taxon>Actinomycetota</taxon>
        <taxon>Actinomycetes</taxon>
        <taxon>Streptosporangiales</taxon>
        <taxon>Thermomonosporaceae</taxon>
        <taxon>Actinomadura</taxon>
    </lineage>
</organism>
<reference evidence="12" key="1">
    <citation type="submission" date="2020-11" db="EMBL/GenBank/DDBJ databases">
        <title>Sequencing the genomes of 1000 actinobacteria strains.</title>
        <authorList>
            <person name="Klenk H.-P."/>
        </authorList>
    </citation>
    <scope>NUCLEOTIDE SEQUENCE</scope>
    <source>
        <strain evidence="12">DSM 43175</strain>
    </source>
</reference>
<keyword evidence="9" id="KW-0464">Manganese</keyword>